<sequence length="75" mass="8480">MSTHTSFFPFFFFLPFCQRTAPSNAPSMATCGLLMTWHLFCKNVSCSRILLKNLASSFFLSTTCKPQAALFMKAR</sequence>
<dbReference type="EMBL" id="KZ678385">
    <property type="protein sequence ID" value="PSR99274.1"/>
    <property type="molecule type" value="Genomic_DNA"/>
</dbReference>
<feature type="signal peptide" evidence="1">
    <location>
        <begin position="1"/>
        <end position="19"/>
    </location>
</feature>
<evidence type="ECO:0000256" key="1">
    <source>
        <dbReference type="SAM" id="SignalP"/>
    </source>
</evidence>
<dbReference type="Proteomes" id="UP000241462">
    <property type="component" value="Unassembled WGS sequence"/>
</dbReference>
<gene>
    <name evidence="2" type="ORF">BD289DRAFT_48885</name>
</gene>
<evidence type="ECO:0008006" key="4">
    <source>
        <dbReference type="Google" id="ProtNLM"/>
    </source>
</evidence>
<accession>A0A2T3AIL2</accession>
<organism evidence="2 3">
    <name type="scientific">Coniella lustricola</name>
    <dbReference type="NCBI Taxonomy" id="2025994"/>
    <lineage>
        <taxon>Eukaryota</taxon>
        <taxon>Fungi</taxon>
        <taxon>Dikarya</taxon>
        <taxon>Ascomycota</taxon>
        <taxon>Pezizomycotina</taxon>
        <taxon>Sordariomycetes</taxon>
        <taxon>Sordariomycetidae</taxon>
        <taxon>Diaporthales</taxon>
        <taxon>Schizoparmaceae</taxon>
        <taxon>Coniella</taxon>
    </lineage>
</organism>
<feature type="chain" id="PRO_5015543905" description="Secreted protein" evidence="1">
    <location>
        <begin position="20"/>
        <end position="75"/>
    </location>
</feature>
<proteinExistence type="predicted"/>
<keyword evidence="3" id="KW-1185">Reference proteome</keyword>
<evidence type="ECO:0000313" key="3">
    <source>
        <dbReference type="Proteomes" id="UP000241462"/>
    </source>
</evidence>
<name>A0A2T3AIL2_9PEZI</name>
<reference evidence="2 3" key="1">
    <citation type="journal article" date="2018" name="Mycol. Prog.">
        <title>Coniella lustricola, a new species from submerged detritus.</title>
        <authorList>
            <person name="Raudabaugh D.B."/>
            <person name="Iturriaga T."/>
            <person name="Carver A."/>
            <person name="Mondo S."/>
            <person name="Pangilinan J."/>
            <person name="Lipzen A."/>
            <person name="He G."/>
            <person name="Amirebrahimi M."/>
            <person name="Grigoriev I.V."/>
            <person name="Miller A.N."/>
        </authorList>
    </citation>
    <scope>NUCLEOTIDE SEQUENCE [LARGE SCALE GENOMIC DNA]</scope>
    <source>
        <strain evidence="2 3">B22-T-1</strain>
    </source>
</reference>
<dbReference type="InParanoid" id="A0A2T3AIL2"/>
<keyword evidence="1" id="KW-0732">Signal</keyword>
<evidence type="ECO:0000313" key="2">
    <source>
        <dbReference type="EMBL" id="PSR99274.1"/>
    </source>
</evidence>
<dbReference type="AlphaFoldDB" id="A0A2T3AIL2"/>
<protein>
    <recommendedName>
        <fullName evidence="4">Secreted protein</fullName>
    </recommendedName>
</protein>